<accession>A0A1G7HRY6</accession>
<dbReference type="RefSeq" id="WP_093687277.1">
    <property type="nucleotide sequence ID" value="NZ_FNBU01000001.1"/>
</dbReference>
<dbReference type="SMART" id="SM00471">
    <property type="entry name" value="HDc"/>
    <property type="match status" value="1"/>
</dbReference>
<dbReference type="InterPro" id="IPR006674">
    <property type="entry name" value="HD_domain"/>
</dbReference>
<dbReference type="PROSITE" id="PS50112">
    <property type="entry name" value="PAS"/>
    <property type="match status" value="1"/>
</dbReference>
<name>A0A1G7HRY6_9FIRM</name>
<feature type="domain" description="HD" evidence="2">
    <location>
        <begin position="157"/>
        <end position="279"/>
    </location>
</feature>
<dbReference type="Gene3D" id="1.10.3210.10">
    <property type="entry name" value="Hypothetical protein af1432"/>
    <property type="match status" value="1"/>
</dbReference>
<dbReference type="Pfam" id="PF13426">
    <property type="entry name" value="PAS_9"/>
    <property type="match status" value="1"/>
</dbReference>
<dbReference type="PANTHER" id="PTHR43155">
    <property type="entry name" value="CYCLIC DI-GMP PHOSPHODIESTERASE PA4108-RELATED"/>
    <property type="match status" value="1"/>
</dbReference>
<evidence type="ECO:0000259" key="2">
    <source>
        <dbReference type="PROSITE" id="PS51831"/>
    </source>
</evidence>
<dbReference type="InterPro" id="IPR003607">
    <property type="entry name" value="HD/PDEase_dom"/>
</dbReference>
<dbReference type="InterPro" id="IPR037522">
    <property type="entry name" value="HD_GYP_dom"/>
</dbReference>
<evidence type="ECO:0000259" key="1">
    <source>
        <dbReference type="PROSITE" id="PS50112"/>
    </source>
</evidence>
<protein>
    <submittedName>
        <fullName evidence="4">HDIG domain-containing protein</fullName>
    </submittedName>
</protein>
<dbReference type="InterPro" id="IPR035965">
    <property type="entry name" value="PAS-like_dom_sf"/>
</dbReference>
<sequence>MLEDLLRDSFIKVVDKQSTGWLLINRNFEIVYINEALCRLWQKDREELLGRSVLDLFYNGTKKIPAGHYHSPLLETIETGREFRGKEAYLCLSGANFPCWFTVDTYTFRDSEGIVQYALGTYTLIDRYKALETQLESINISIIKSFCKAIEARDAYTLRHNENVADLAVGLAEYLRLPTTDIMTVYLAGLVHDIGKIGVPESVLNKPGRLTDGEYAVIKHHPVIGADIVAEIDGFGAIAKIVRHHHERYDGRGYPDGLAGEQIPFFSRLLAVCDAYDAMTSVRCYRVPLNIESAVAEIAACAGSQFDPDIARCFIEYIRRFGGRQTVS</sequence>
<dbReference type="OrthoDB" id="9804747at2"/>
<dbReference type="PROSITE" id="PS51832">
    <property type="entry name" value="HD_GYP"/>
    <property type="match status" value="1"/>
</dbReference>
<feature type="domain" description="PAS" evidence="1">
    <location>
        <begin position="6"/>
        <end position="58"/>
    </location>
</feature>
<dbReference type="AlphaFoldDB" id="A0A1G7HRY6"/>
<dbReference type="CDD" id="cd00077">
    <property type="entry name" value="HDc"/>
    <property type="match status" value="1"/>
</dbReference>
<dbReference type="Proteomes" id="UP000243333">
    <property type="component" value="Unassembled WGS sequence"/>
</dbReference>
<gene>
    <name evidence="4" type="ORF">SAMN05660235_00226</name>
</gene>
<dbReference type="CDD" id="cd00130">
    <property type="entry name" value="PAS"/>
    <property type="match status" value="1"/>
</dbReference>
<evidence type="ECO:0000313" key="5">
    <source>
        <dbReference type="Proteomes" id="UP000243333"/>
    </source>
</evidence>
<reference evidence="5" key="1">
    <citation type="submission" date="2016-10" db="EMBL/GenBank/DDBJ databases">
        <authorList>
            <person name="Varghese N."/>
            <person name="Submissions S."/>
        </authorList>
    </citation>
    <scope>NUCLEOTIDE SEQUENCE [LARGE SCALE GENOMIC DNA]</scope>
    <source>
        <strain evidence="5">DSM 23256</strain>
    </source>
</reference>
<dbReference type="SUPFAM" id="SSF109604">
    <property type="entry name" value="HD-domain/PDEase-like"/>
    <property type="match status" value="1"/>
</dbReference>
<feature type="domain" description="HD-GYP" evidence="3">
    <location>
        <begin position="135"/>
        <end position="328"/>
    </location>
</feature>
<dbReference type="InterPro" id="IPR000014">
    <property type="entry name" value="PAS"/>
</dbReference>
<keyword evidence="5" id="KW-1185">Reference proteome</keyword>
<dbReference type="InterPro" id="IPR006675">
    <property type="entry name" value="HDIG_dom"/>
</dbReference>
<dbReference type="EMBL" id="FNBU01000001">
    <property type="protein sequence ID" value="SDF03086.1"/>
    <property type="molecule type" value="Genomic_DNA"/>
</dbReference>
<dbReference type="NCBIfam" id="TIGR00277">
    <property type="entry name" value="HDIG"/>
    <property type="match status" value="1"/>
</dbReference>
<evidence type="ECO:0000313" key="4">
    <source>
        <dbReference type="EMBL" id="SDF03086.1"/>
    </source>
</evidence>
<dbReference type="SMART" id="SM00091">
    <property type="entry name" value="PAS"/>
    <property type="match status" value="1"/>
</dbReference>
<dbReference type="SUPFAM" id="SSF55785">
    <property type="entry name" value="PYP-like sensor domain (PAS domain)"/>
    <property type="match status" value="1"/>
</dbReference>
<evidence type="ECO:0000259" key="3">
    <source>
        <dbReference type="PROSITE" id="PS51832"/>
    </source>
</evidence>
<organism evidence="4 5">
    <name type="scientific">Sporolituus thermophilus DSM 23256</name>
    <dbReference type="NCBI Taxonomy" id="1123285"/>
    <lineage>
        <taxon>Bacteria</taxon>
        <taxon>Bacillati</taxon>
        <taxon>Bacillota</taxon>
        <taxon>Negativicutes</taxon>
        <taxon>Selenomonadales</taxon>
        <taxon>Sporomusaceae</taxon>
        <taxon>Sporolituus</taxon>
    </lineage>
</organism>
<dbReference type="PANTHER" id="PTHR43155:SF2">
    <property type="entry name" value="CYCLIC DI-GMP PHOSPHODIESTERASE PA4108"/>
    <property type="match status" value="1"/>
</dbReference>
<dbReference type="Pfam" id="PF13487">
    <property type="entry name" value="HD_5"/>
    <property type="match status" value="1"/>
</dbReference>
<dbReference type="STRING" id="1123285.SAMN05660235_00226"/>
<dbReference type="Gene3D" id="3.30.450.20">
    <property type="entry name" value="PAS domain"/>
    <property type="match status" value="1"/>
</dbReference>
<dbReference type="PROSITE" id="PS51831">
    <property type="entry name" value="HD"/>
    <property type="match status" value="1"/>
</dbReference>
<proteinExistence type="predicted"/>